<feature type="domain" description="Carboxylesterase type B" evidence="4">
    <location>
        <begin position="3"/>
        <end position="442"/>
    </location>
</feature>
<evidence type="ECO:0000256" key="3">
    <source>
        <dbReference type="RuleBase" id="RU361235"/>
    </source>
</evidence>
<reference evidence="5 6" key="1">
    <citation type="submission" date="2023-10" db="EMBL/GenBank/DDBJ databases">
        <title>Saccharopolyspora sp. nov., isolated from mangrove soil.</title>
        <authorList>
            <person name="Lu Y."/>
            <person name="Liu W."/>
        </authorList>
    </citation>
    <scope>NUCLEOTIDE SEQUENCE [LARGE SCALE GENOMIC DNA]</scope>
    <source>
        <strain evidence="5 6">S2-29</strain>
    </source>
</reference>
<comment type="similarity">
    <text evidence="1 3">Belongs to the type-B carboxylesterase/lipase family.</text>
</comment>
<evidence type="ECO:0000313" key="6">
    <source>
        <dbReference type="Proteomes" id="UP001327093"/>
    </source>
</evidence>
<dbReference type="InterPro" id="IPR019826">
    <property type="entry name" value="Carboxylesterase_B_AS"/>
</dbReference>
<evidence type="ECO:0000256" key="2">
    <source>
        <dbReference type="ARBA" id="ARBA00022801"/>
    </source>
</evidence>
<evidence type="ECO:0000256" key="1">
    <source>
        <dbReference type="ARBA" id="ARBA00005964"/>
    </source>
</evidence>
<dbReference type="SUPFAM" id="SSF53474">
    <property type="entry name" value="alpha/beta-Hydrolases"/>
    <property type="match status" value="1"/>
</dbReference>
<dbReference type="PROSITE" id="PS00122">
    <property type="entry name" value="CARBOXYLESTERASE_B_1"/>
    <property type="match status" value="1"/>
</dbReference>
<dbReference type="Proteomes" id="UP001327093">
    <property type="component" value="Unassembled WGS sequence"/>
</dbReference>
<dbReference type="Gene3D" id="3.40.50.1820">
    <property type="entry name" value="alpha/beta hydrolase"/>
    <property type="match status" value="1"/>
</dbReference>
<dbReference type="RefSeq" id="WP_324268966.1">
    <property type="nucleotide sequence ID" value="NZ_JAWLNX010000029.1"/>
</dbReference>
<accession>A0ABU6AJ42</accession>
<proteinExistence type="inferred from homology"/>
<keyword evidence="6" id="KW-1185">Reference proteome</keyword>
<dbReference type="Pfam" id="PF00135">
    <property type="entry name" value="COesterase"/>
    <property type="match status" value="1"/>
</dbReference>
<organism evidence="5 6">
    <name type="scientific">Saccharopolyspora mangrovi</name>
    <dbReference type="NCBI Taxonomy" id="3082379"/>
    <lineage>
        <taxon>Bacteria</taxon>
        <taxon>Bacillati</taxon>
        <taxon>Actinomycetota</taxon>
        <taxon>Actinomycetes</taxon>
        <taxon>Pseudonocardiales</taxon>
        <taxon>Pseudonocardiaceae</taxon>
        <taxon>Saccharopolyspora</taxon>
    </lineage>
</organism>
<keyword evidence="2 3" id="KW-0378">Hydrolase</keyword>
<comment type="caution">
    <text evidence="5">The sequence shown here is derived from an EMBL/GenBank/DDBJ whole genome shotgun (WGS) entry which is preliminary data.</text>
</comment>
<sequence length="485" mass="51734">MHSVVRTQCGAVRGTADGDVQVFKGIPFAAPLDGPRRFQAPAEPESWDGERDATRYSAAVPQPLMAEGLPPSWHPGDDTDSLTVNVWTPVPGANLPVMVWFHGGAYLAGSPSEGSYEGARLAGSGVVVVTAGYRVGYEGFGWVDDAPANRGILDQLAALRWVRENIGAFGGDPDNVTIFGESAGGTSIATLVAGSSRSGLFRRAIAQSPAAMYRSEDEARKIAELITGPSGVRTTVAELANIPAEDLHAAQKIATAEMTRNHGSWTDTTPYGVVLDGETLGELPWVALRDGAARGVDLISGFTAEEAALFTAMLPREALDPDQLAADLHLGDDVMQQYRRAHPGIGDVALYNMLLSDKLFRIPALWMAEAHAAAGGRSYLYELTLQALNGLGACHALDIPFTFGDVTSPVLQVLGGAPDGFEDLSGEFRRSWTAFAATGDPGWEAYRPSDRRTRIFDLPCSTTSDPIAASREIWAHRFPELTARA</sequence>
<evidence type="ECO:0000313" key="5">
    <source>
        <dbReference type="EMBL" id="MEB3371540.1"/>
    </source>
</evidence>
<gene>
    <name evidence="5" type="ORF">R4I43_29465</name>
</gene>
<name>A0ABU6AJ42_9PSEU</name>
<dbReference type="EMBL" id="JAWLNX010000029">
    <property type="protein sequence ID" value="MEB3371540.1"/>
    <property type="molecule type" value="Genomic_DNA"/>
</dbReference>
<dbReference type="EC" id="3.1.1.-" evidence="3"/>
<protein>
    <recommendedName>
        <fullName evidence="3">Carboxylic ester hydrolase</fullName>
        <ecNumber evidence="3">3.1.1.-</ecNumber>
    </recommendedName>
</protein>
<evidence type="ECO:0000259" key="4">
    <source>
        <dbReference type="Pfam" id="PF00135"/>
    </source>
</evidence>
<dbReference type="InterPro" id="IPR050309">
    <property type="entry name" value="Type-B_Carboxylest/Lipase"/>
</dbReference>
<dbReference type="InterPro" id="IPR029058">
    <property type="entry name" value="AB_hydrolase_fold"/>
</dbReference>
<dbReference type="InterPro" id="IPR002018">
    <property type="entry name" value="CarbesteraseB"/>
</dbReference>
<dbReference type="PANTHER" id="PTHR11559">
    <property type="entry name" value="CARBOXYLESTERASE"/>
    <property type="match status" value="1"/>
</dbReference>